<evidence type="ECO:0000313" key="1">
    <source>
        <dbReference type="EMBL" id="QHU35551.1"/>
    </source>
</evidence>
<accession>A0A6C0M0M6</accession>
<organism evidence="1">
    <name type="scientific">viral metagenome</name>
    <dbReference type="NCBI Taxonomy" id="1070528"/>
    <lineage>
        <taxon>unclassified sequences</taxon>
        <taxon>metagenomes</taxon>
        <taxon>organismal metagenomes</taxon>
    </lineage>
</organism>
<name>A0A6C0M0M6_9ZZZZ</name>
<proteinExistence type="predicted"/>
<evidence type="ECO:0008006" key="2">
    <source>
        <dbReference type="Google" id="ProtNLM"/>
    </source>
</evidence>
<dbReference type="EMBL" id="MN740609">
    <property type="protein sequence ID" value="QHU35551.1"/>
    <property type="molecule type" value="Genomic_DNA"/>
</dbReference>
<dbReference type="AlphaFoldDB" id="A0A6C0M0M6"/>
<sequence>MSQDDNAFSRWVGIQRKDYKDGLLSSEKIATLESIKGWMWNIGKSRSFDDIVEEIRAHYALKNGHPKDSSRDTDERKLAMWVRTYRMAYNSGRLAFYQIETLQSIEGWAWNATKLVTFEDYVEYARAHYTP</sequence>
<protein>
    <recommendedName>
        <fullName evidence="2">Helicase</fullName>
    </recommendedName>
</protein>
<reference evidence="1" key="1">
    <citation type="journal article" date="2020" name="Nature">
        <title>Giant virus diversity and host interactions through global metagenomics.</title>
        <authorList>
            <person name="Schulz F."/>
            <person name="Roux S."/>
            <person name="Paez-Espino D."/>
            <person name="Jungbluth S."/>
            <person name="Walsh D.A."/>
            <person name="Denef V.J."/>
            <person name="McMahon K.D."/>
            <person name="Konstantinidis K.T."/>
            <person name="Eloe-Fadrosh E.A."/>
            <person name="Kyrpides N.C."/>
            <person name="Woyke T."/>
        </authorList>
    </citation>
    <scope>NUCLEOTIDE SEQUENCE</scope>
    <source>
        <strain evidence="1">GVMAG-S-1029409-49</strain>
    </source>
</reference>